<evidence type="ECO:0000256" key="4">
    <source>
        <dbReference type="ARBA" id="ARBA00022982"/>
    </source>
</evidence>
<dbReference type="RefSeq" id="WP_340360021.1">
    <property type="nucleotide sequence ID" value="NZ_JBBKZU010000015.1"/>
</dbReference>
<accession>A0ABU8VMA5</accession>
<keyword evidence="3 7" id="KW-0479">Metal-binding</keyword>
<evidence type="ECO:0000313" key="11">
    <source>
        <dbReference type="Proteomes" id="UP001365846"/>
    </source>
</evidence>
<sequence length="116" mass="12279">MQEINQGKTIGLTRRAFTGRAMAGTCIVALVPAAALAAPPRVEESDETAVSLGYKHDTKAVDAKKYPKHAATQRCVNCAMWQGSATDPWGGCAMFGRKQIAAEGWCMAWAPKPGAA</sequence>
<evidence type="ECO:0000313" key="10">
    <source>
        <dbReference type="EMBL" id="MEJ8814792.1"/>
    </source>
</evidence>
<feature type="domain" description="High potential iron-sulfur proteins family profile" evidence="9">
    <location>
        <begin position="36"/>
        <end position="114"/>
    </location>
</feature>
<evidence type="ECO:0000256" key="5">
    <source>
        <dbReference type="ARBA" id="ARBA00023004"/>
    </source>
</evidence>
<evidence type="ECO:0000256" key="2">
    <source>
        <dbReference type="ARBA" id="ARBA00022485"/>
    </source>
</evidence>
<comment type="function">
    <text evidence="7">Specific class of high-redox-potential 4Fe-4S ferredoxins. Functions in anaerobic electron transport in most purple and in some other photosynthetic bacteria and in at least one genus (Paracoccus) of halophilic, denitrifying bacteria.</text>
</comment>
<feature type="signal peptide" evidence="8">
    <location>
        <begin position="1"/>
        <end position="37"/>
    </location>
</feature>
<dbReference type="Pfam" id="PF01355">
    <property type="entry name" value="HIPIP"/>
    <property type="match status" value="1"/>
</dbReference>
<proteinExistence type="inferred from homology"/>
<evidence type="ECO:0000256" key="1">
    <source>
        <dbReference type="ARBA" id="ARBA00022448"/>
    </source>
</evidence>
<organism evidence="10 11">
    <name type="scientific">Variovorax ureilyticus</name>
    <dbReference type="NCBI Taxonomy" id="1836198"/>
    <lineage>
        <taxon>Bacteria</taxon>
        <taxon>Pseudomonadati</taxon>
        <taxon>Pseudomonadota</taxon>
        <taxon>Betaproteobacteria</taxon>
        <taxon>Burkholderiales</taxon>
        <taxon>Comamonadaceae</taxon>
        <taxon>Variovorax</taxon>
    </lineage>
</organism>
<keyword evidence="2 7" id="KW-0004">4Fe-4S</keyword>
<evidence type="ECO:0000256" key="6">
    <source>
        <dbReference type="ARBA" id="ARBA00023014"/>
    </source>
</evidence>
<dbReference type="EMBL" id="JBBKZU010000015">
    <property type="protein sequence ID" value="MEJ8814792.1"/>
    <property type="molecule type" value="Genomic_DNA"/>
</dbReference>
<evidence type="ECO:0000256" key="3">
    <source>
        <dbReference type="ARBA" id="ARBA00022723"/>
    </source>
</evidence>
<gene>
    <name evidence="10" type="ORF">WKW77_27220</name>
</gene>
<evidence type="ECO:0000256" key="7">
    <source>
        <dbReference type="RuleBase" id="RU000620"/>
    </source>
</evidence>
<dbReference type="PROSITE" id="PS51373">
    <property type="entry name" value="HIPIP"/>
    <property type="match status" value="1"/>
</dbReference>
<evidence type="ECO:0000259" key="9">
    <source>
        <dbReference type="PROSITE" id="PS51373"/>
    </source>
</evidence>
<keyword evidence="1 7" id="KW-0813">Transport</keyword>
<keyword evidence="6 7" id="KW-0411">Iron-sulfur</keyword>
<dbReference type="Gene3D" id="4.10.490.10">
    <property type="entry name" value="High potential iron-sulphur protein"/>
    <property type="match status" value="1"/>
</dbReference>
<dbReference type="Proteomes" id="UP001365846">
    <property type="component" value="Unassembled WGS sequence"/>
</dbReference>
<dbReference type="InterPro" id="IPR036369">
    <property type="entry name" value="HIPIP_sf"/>
</dbReference>
<keyword evidence="11" id="KW-1185">Reference proteome</keyword>
<comment type="similarity">
    <text evidence="7">Belongs to the high-potential iron-sulfur protein (HiPIP) family.</text>
</comment>
<keyword evidence="5 7" id="KW-0408">Iron</keyword>
<name>A0ABU8VMA5_9BURK</name>
<comment type="subunit">
    <text evidence="7">Homodimer.</text>
</comment>
<feature type="chain" id="PRO_5046867302" description="High-potential iron-sulfur protein" evidence="8">
    <location>
        <begin position="38"/>
        <end position="116"/>
    </location>
</feature>
<dbReference type="SUPFAM" id="SSF57652">
    <property type="entry name" value="HIPIP (high potential iron protein)"/>
    <property type="match status" value="1"/>
</dbReference>
<protein>
    <recommendedName>
        <fullName evidence="7">High-potential iron-sulfur protein</fullName>
        <shortName evidence="7">HiPIP</shortName>
    </recommendedName>
</protein>
<reference evidence="10 11" key="1">
    <citation type="submission" date="2024-03" db="EMBL/GenBank/DDBJ databases">
        <title>Novel species of the genus Variovorax.</title>
        <authorList>
            <person name="Liu Q."/>
            <person name="Xin Y.-H."/>
        </authorList>
    </citation>
    <scope>NUCLEOTIDE SEQUENCE [LARGE SCALE GENOMIC DNA]</scope>
    <source>
        <strain evidence="10 11">KACC 18899</strain>
    </source>
</reference>
<keyword evidence="4 7" id="KW-0249">Electron transport</keyword>
<evidence type="ECO:0000256" key="8">
    <source>
        <dbReference type="SAM" id="SignalP"/>
    </source>
</evidence>
<keyword evidence="8" id="KW-0732">Signal</keyword>
<comment type="caution">
    <text evidence="10">The sequence shown here is derived from an EMBL/GenBank/DDBJ whole genome shotgun (WGS) entry which is preliminary data.</text>
</comment>
<dbReference type="InterPro" id="IPR000170">
    <property type="entry name" value="High_potential_FeS_prot"/>
</dbReference>